<dbReference type="SMART" id="SM00320">
    <property type="entry name" value="WD40"/>
    <property type="match status" value="6"/>
</dbReference>
<comment type="caution">
    <text evidence="2">The sequence shown here is derived from an EMBL/GenBank/DDBJ whole genome shotgun (WGS) entry which is preliminary data.</text>
</comment>
<protein>
    <submittedName>
        <fullName evidence="2">WD repeat-containing protein</fullName>
    </submittedName>
</protein>
<feature type="repeat" description="WD" evidence="1">
    <location>
        <begin position="392"/>
        <end position="433"/>
    </location>
</feature>
<dbReference type="OrthoDB" id="538223at2759"/>
<reference evidence="2" key="2">
    <citation type="submission" date="2021-04" db="EMBL/GenBank/DDBJ databases">
        <authorList>
            <person name="Podell S."/>
        </authorList>
    </citation>
    <scope>NUCLEOTIDE SEQUENCE</scope>
    <source>
        <strain evidence="2">Hildebrandi</strain>
    </source>
</reference>
<dbReference type="PANTHER" id="PTHR19879:SF9">
    <property type="entry name" value="TRANSCRIPTION INITIATION FACTOR TFIID SUBUNIT 5"/>
    <property type="match status" value="1"/>
</dbReference>
<dbReference type="Proteomes" id="UP000693970">
    <property type="component" value="Unassembled WGS sequence"/>
</dbReference>
<name>A0A9K3PFW6_9STRA</name>
<dbReference type="AlphaFoldDB" id="A0A9K3PFW6"/>
<keyword evidence="3" id="KW-1185">Reference proteome</keyword>
<evidence type="ECO:0000313" key="3">
    <source>
        <dbReference type="Proteomes" id="UP000693970"/>
    </source>
</evidence>
<reference evidence="2" key="1">
    <citation type="journal article" date="2021" name="Sci. Rep.">
        <title>Diploid genomic architecture of Nitzschia inconspicua, an elite biomass production diatom.</title>
        <authorList>
            <person name="Oliver A."/>
            <person name="Podell S."/>
            <person name="Pinowska A."/>
            <person name="Traller J.C."/>
            <person name="Smith S.R."/>
            <person name="McClure R."/>
            <person name="Beliaev A."/>
            <person name="Bohutskyi P."/>
            <person name="Hill E.A."/>
            <person name="Rabines A."/>
            <person name="Zheng H."/>
            <person name="Allen L.Z."/>
            <person name="Kuo A."/>
            <person name="Grigoriev I.V."/>
            <person name="Allen A.E."/>
            <person name="Hazlebeck D."/>
            <person name="Allen E.E."/>
        </authorList>
    </citation>
    <scope>NUCLEOTIDE SEQUENCE</scope>
    <source>
        <strain evidence="2">Hildebrandi</strain>
    </source>
</reference>
<gene>
    <name evidence="2" type="ORF">IV203_021369</name>
</gene>
<dbReference type="InterPro" id="IPR001680">
    <property type="entry name" value="WD40_rpt"/>
</dbReference>
<accession>A0A9K3PFW6</accession>
<dbReference type="EMBL" id="JAGRRH010000024">
    <property type="protein sequence ID" value="KAG7343424.1"/>
    <property type="molecule type" value="Genomic_DNA"/>
</dbReference>
<organism evidence="2 3">
    <name type="scientific">Nitzschia inconspicua</name>
    <dbReference type="NCBI Taxonomy" id="303405"/>
    <lineage>
        <taxon>Eukaryota</taxon>
        <taxon>Sar</taxon>
        <taxon>Stramenopiles</taxon>
        <taxon>Ochrophyta</taxon>
        <taxon>Bacillariophyta</taxon>
        <taxon>Bacillariophyceae</taxon>
        <taxon>Bacillariophycidae</taxon>
        <taxon>Bacillariales</taxon>
        <taxon>Bacillariaceae</taxon>
        <taxon>Nitzschia</taxon>
    </lineage>
</organism>
<dbReference type="PROSITE" id="PS50082">
    <property type="entry name" value="WD_REPEATS_2"/>
    <property type="match status" value="1"/>
</dbReference>
<proteinExistence type="predicted"/>
<keyword evidence="1" id="KW-0853">WD repeat</keyword>
<dbReference type="PANTHER" id="PTHR19879">
    <property type="entry name" value="TRANSCRIPTION INITIATION FACTOR TFIID"/>
    <property type="match status" value="1"/>
</dbReference>
<dbReference type="Pfam" id="PF00400">
    <property type="entry name" value="WD40"/>
    <property type="match status" value="2"/>
</dbReference>
<evidence type="ECO:0000256" key="1">
    <source>
        <dbReference type="PROSITE-ProRule" id="PRU00221"/>
    </source>
</evidence>
<sequence length="492" mass="54136">MDTSCNRMDGYSSITNITVSNTIANDDNIRPIAISFIPLDVLTDYILPCLSDRSTWNAISLTRKEINAAMTTTSGNNKNNKNHNKAFPWPWPKRIRLPKSTGRSKRITAIAFSPCTKTSTSMMACGSTSRIDIFDVQKGHCCVLHHHLQGTVRSIAFSPPTTQDNGTDSVSCKYMAACTSESNPRLWKRMFLDERIRSGAERRGTEIKLLSAGERTKHVLFSPNGEYLLCVSQSNNDVWSYHIATETFHKTFTMGGGSQWFSSIVGLHGHLHTGSMLVATSSTVLRLVQVTQQTGGQGMDDTPSETNNYSVGETIHSDRILNHSADRIYDFSLSNCGKYAVAGGVHGFVQIWKNIRMGTDQTRWNNNEDMVVEYDGAASQTKHVLYNETIPLRGLTSHAISVAFSPDGQWVAAVGMTGTINVWHVPTASPNHACPRASLSMSTASNETSASNFVRSTGINNVCFTPDSLTLVATGNDGCVHFWGRQFWTKSQ</sequence>
<evidence type="ECO:0000313" key="2">
    <source>
        <dbReference type="EMBL" id="KAG7343424.1"/>
    </source>
</evidence>